<dbReference type="OrthoDB" id="9778383at2"/>
<dbReference type="InterPro" id="IPR050237">
    <property type="entry name" value="ATP-dep_AMP-bd_enzyme"/>
</dbReference>
<evidence type="ECO:0000256" key="4">
    <source>
        <dbReference type="ARBA" id="ARBA00022840"/>
    </source>
</evidence>
<dbReference type="GO" id="GO:0008756">
    <property type="term" value="F:o-succinylbenzoate-CoA ligase activity"/>
    <property type="evidence" value="ECO:0007669"/>
    <property type="project" value="UniProtKB-UniRule"/>
</dbReference>
<dbReference type="HAMAP" id="MF_00731">
    <property type="entry name" value="MenE"/>
    <property type="match status" value="1"/>
</dbReference>
<evidence type="ECO:0000313" key="9">
    <source>
        <dbReference type="EMBL" id="SMB84931.1"/>
    </source>
</evidence>
<evidence type="ECO:0000313" key="10">
    <source>
        <dbReference type="Proteomes" id="UP000192731"/>
    </source>
</evidence>
<comment type="similarity">
    <text evidence="5">Belongs to the ATP-dependent AMP-binding enzyme family. MenE subfamily.</text>
</comment>
<keyword evidence="2 5" id="KW-0436">Ligase</keyword>
<dbReference type="GO" id="GO:0009234">
    <property type="term" value="P:menaquinone biosynthetic process"/>
    <property type="evidence" value="ECO:0007669"/>
    <property type="project" value="UniProtKB-UniRule"/>
</dbReference>
<comment type="catalytic activity">
    <reaction evidence="5">
        <text>2-succinylbenzoate + ATP + CoA = 2-succinylbenzoyl-CoA + AMP + diphosphate</text>
        <dbReference type="Rhea" id="RHEA:17009"/>
        <dbReference type="ChEBI" id="CHEBI:18325"/>
        <dbReference type="ChEBI" id="CHEBI:30616"/>
        <dbReference type="ChEBI" id="CHEBI:33019"/>
        <dbReference type="ChEBI" id="CHEBI:57287"/>
        <dbReference type="ChEBI" id="CHEBI:57364"/>
        <dbReference type="ChEBI" id="CHEBI:456215"/>
        <dbReference type="EC" id="6.2.1.26"/>
    </reaction>
</comment>
<dbReference type="PANTHER" id="PTHR43767">
    <property type="entry name" value="LONG-CHAIN-FATTY-ACID--COA LIGASE"/>
    <property type="match status" value="1"/>
</dbReference>
<dbReference type="RefSeq" id="WP_084052403.1">
    <property type="nucleotide sequence ID" value="NZ_FWWT01000012.1"/>
</dbReference>
<dbReference type="Pfam" id="PF13193">
    <property type="entry name" value="AMP-binding_C"/>
    <property type="match status" value="1"/>
</dbReference>
<comment type="function">
    <text evidence="5">Converts 2-succinylbenzoate (OSB) to 2-succinylbenzoyl-CoA (OSB-CoA).</text>
</comment>
<evidence type="ECO:0000259" key="8">
    <source>
        <dbReference type="Pfam" id="PF13193"/>
    </source>
</evidence>
<evidence type="ECO:0000256" key="5">
    <source>
        <dbReference type="HAMAP-Rule" id="MF_00731"/>
    </source>
</evidence>
<dbReference type="Gene3D" id="3.30.300.30">
    <property type="match status" value="1"/>
</dbReference>
<proteinExistence type="inferred from homology"/>
<keyword evidence="10" id="KW-1185">Reference proteome</keyword>
<keyword evidence="6" id="KW-0175">Coiled coil</keyword>
<dbReference type="AlphaFoldDB" id="A0A1W1UVX3"/>
<dbReference type="PANTHER" id="PTHR43767:SF1">
    <property type="entry name" value="NONRIBOSOMAL PEPTIDE SYNTHASE PES1 (EUROFUNG)-RELATED"/>
    <property type="match status" value="1"/>
</dbReference>
<keyword evidence="1 5" id="KW-0474">Menaquinone biosynthesis</keyword>
<organism evidence="9 10">
    <name type="scientific">Desulfonispora thiosulfatigenes DSM 11270</name>
    <dbReference type="NCBI Taxonomy" id="656914"/>
    <lineage>
        <taxon>Bacteria</taxon>
        <taxon>Bacillati</taxon>
        <taxon>Bacillota</taxon>
        <taxon>Clostridia</taxon>
        <taxon>Eubacteriales</taxon>
        <taxon>Peptococcaceae</taxon>
        <taxon>Desulfonispora</taxon>
    </lineage>
</organism>
<dbReference type="InterPro" id="IPR025110">
    <property type="entry name" value="AMP-bd_C"/>
</dbReference>
<dbReference type="PROSITE" id="PS00455">
    <property type="entry name" value="AMP_BINDING"/>
    <property type="match status" value="1"/>
</dbReference>
<feature type="domain" description="AMP-dependent synthetase/ligase" evidence="7">
    <location>
        <begin position="11"/>
        <end position="363"/>
    </location>
</feature>
<dbReference type="InterPro" id="IPR045851">
    <property type="entry name" value="AMP-bd_C_sf"/>
</dbReference>
<protein>
    <recommendedName>
        <fullName evidence="5">2-succinylbenzoate--CoA ligase</fullName>
        <ecNumber evidence="5">6.2.1.26</ecNumber>
    </recommendedName>
    <alternativeName>
        <fullName evidence="5">o-succinylbenzoyl-CoA synthetase</fullName>
        <shortName evidence="5">OSB-CoA synthetase</shortName>
    </alternativeName>
</protein>
<dbReference type="InterPro" id="IPR010192">
    <property type="entry name" value="MenE"/>
</dbReference>
<dbReference type="STRING" id="656914.SAMN00017405_1579"/>
<dbReference type="Pfam" id="PF00501">
    <property type="entry name" value="AMP-binding"/>
    <property type="match status" value="1"/>
</dbReference>
<dbReference type="InterPro" id="IPR042099">
    <property type="entry name" value="ANL_N_sf"/>
</dbReference>
<accession>A0A1W1UVX3</accession>
<feature type="domain" description="AMP-binding enzyme C-terminal" evidence="8">
    <location>
        <begin position="413"/>
        <end position="511"/>
    </location>
</feature>
<dbReference type="NCBIfam" id="NF002966">
    <property type="entry name" value="PRK03640.1"/>
    <property type="match status" value="1"/>
</dbReference>
<reference evidence="9 10" key="1">
    <citation type="submission" date="2017-04" db="EMBL/GenBank/DDBJ databases">
        <authorList>
            <person name="Afonso C.L."/>
            <person name="Miller P.J."/>
            <person name="Scott M.A."/>
            <person name="Spackman E."/>
            <person name="Goraichik I."/>
            <person name="Dimitrov K.M."/>
            <person name="Suarez D.L."/>
            <person name="Swayne D.E."/>
        </authorList>
    </citation>
    <scope>NUCLEOTIDE SEQUENCE [LARGE SCALE GENOMIC DNA]</scope>
    <source>
        <strain evidence="9 10">DSM 11270</strain>
    </source>
</reference>
<dbReference type="UniPathway" id="UPA01057">
    <property type="reaction ID" value="UER00166"/>
</dbReference>
<evidence type="ECO:0000259" key="7">
    <source>
        <dbReference type="Pfam" id="PF00501"/>
    </source>
</evidence>
<dbReference type="UniPathway" id="UPA00079"/>
<sequence length="522" mass="58978">MSSETMPNWLAKRADLTPKRIAIENEEEKMTFKELNEQAKIMARQVASLDIEDEENIALLLKNDFPAIILIHALAYLDVTLVFLNTRLSPKELAFQVQDAGVKRLIYADNYEELVVKINLACQQEKVNLKFKLETISIKQLSTLKEMEIPLQTEINLAKIHSIIYTSGTTGTPKGVTLSYGNHFWSAVGSCLNLGLDNNDTWLLALPIFHVSGLSILMRSVIYGIRIVVHENFEAQKVNQSLLNHGVTLISVVSIQLQKMLDNLKQDSYPSSLRCVLLGGGFVPRSLLEESQKRKIPVFQTYGMTETASQIVTLSPEYLTSKLGSAGKPLFPAQLKIMSKDQEIINEVGEIVVKGPSVTKGYYHNEKATKEAFKEGWIYTGDLGYVDEEGFLYIVDRRSDLIISGGENIYPAEIETVLLTHPDVEEVGVTGMDDEKWGKVPIAFIKVKESKNRKNNQAIIDNKNNEDIKYFKDTKLLAHQLQHYCGERLAKYKVPTRIIFVESLPRNASNKLLRRKLLEYLN</sequence>
<dbReference type="SUPFAM" id="SSF56801">
    <property type="entry name" value="Acetyl-CoA synthetase-like"/>
    <property type="match status" value="1"/>
</dbReference>
<keyword evidence="3 5" id="KW-0547">Nucleotide-binding</keyword>
<evidence type="ECO:0000256" key="2">
    <source>
        <dbReference type="ARBA" id="ARBA00022598"/>
    </source>
</evidence>
<dbReference type="NCBIfam" id="TIGR01923">
    <property type="entry name" value="menE"/>
    <property type="match status" value="1"/>
</dbReference>
<dbReference type="Proteomes" id="UP000192731">
    <property type="component" value="Unassembled WGS sequence"/>
</dbReference>
<feature type="coiled-coil region" evidence="6">
    <location>
        <begin position="25"/>
        <end position="52"/>
    </location>
</feature>
<evidence type="ECO:0000256" key="3">
    <source>
        <dbReference type="ARBA" id="ARBA00022741"/>
    </source>
</evidence>
<dbReference type="InterPro" id="IPR020845">
    <property type="entry name" value="AMP-binding_CS"/>
</dbReference>
<comment type="pathway">
    <text evidence="5">Quinol/quinone metabolism; menaquinone biosynthesis.</text>
</comment>
<evidence type="ECO:0000256" key="6">
    <source>
        <dbReference type="SAM" id="Coils"/>
    </source>
</evidence>
<comment type="pathway">
    <text evidence="5">Quinol/quinone metabolism; 1,4-dihydroxy-2-naphthoate biosynthesis; 1,4-dihydroxy-2-naphthoate from chorismate: step 5/7.</text>
</comment>
<dbReference type="InterPro" id="IPR000873">
    <property type="entry name" value="AMP-dep_synth/lig_dom"/>
</dbReference>
<dbReference type="EMBL" id="FWWT01000012">
    <property type="protein sequence ID" value="SMB84931.1"/>
    <property type="molecule type" value="Genomic_DNA"/>
</dbReference>
<dbReference type="Gene3D" id="3.40.50.12780">
    <property type="entry name" value="N-terminal domain of ligase-like"/>
    <property type="match status" value="1"/>
</dbReference>
<dbReference type="EC" id="6.2.1.26" evidence="5"/>
<evidence type="ECO:0000256" key="1">
    <source>
        <dbReference type="ARBA" id="ARBA00022428"/>
    </source>
</evidence>
<keyword evidence="4 5" id="KW-0067">ATP-binding</keyword>
<gene>
    <name evidence="5" type="primary">menE</name>
    <name evidence="9" type="ORF">SAMN00017405_1579</name>
</gene>
<dbReference type="GO" id="GO:0005524">
    <property type="term" value="F:ATP binding"/>
    <property type="evidence" value="ECO:0007669"/>
    <property type="project" value="UniProtKB-KW"/>
</dbReference>
<name>A0A1W1UVX3_DESTI</name>